<comment type="caution">
    <text evidence="3">The sequence shown here is derived from an EMBL/GenBank/DDBJ whole genome shotgun (WGS) entry which is preliminary data.</text>
</comment>
<sequence length="347" mass="40153">MKYNIFSLIFLFSATISGFAQDTIVLKNGDILSGEILEQAASHVYLKSAAFGSISINPRDISEIRITQKTLGEITVPEAAIAKNKAKPANLPASKPKKTAQPSKSAKESSSKKKKKQWSGQAGLAIAMRNKTTSNLSGVYKDEKYETYRIYGNLNWKGERNSLRWDWTYRYSEDEYKIRDDFFNITQKYNRSFKNKNLYATAKTLYQRDYNRRIENEYLQTAELGIKWFGKDSRIKLSTSAGGGYHVYDRLDSTRTSTTSVSQPKFIFDESLNWKILQAQELEIIQKYTHLGNLDDYHFVFSFGIQNKLVRELFLRVEYKIDKDTEVFYDDKGYYDKALLTSLVYKF</sequence>
<proteinExistence type="predicted"/>
<organism evidence="3 4">
    <name type="scientific">Pontiella agarivorans</name>
    <dbReference type="NCBI Taxonomy" id="3038953"/>
    <lineage>
        <taxon>Bacteria</taxon>
        <taxon>Pseudomonadati</taxon>
        <taxon>Kiritimatiellota</taxon>
        <taxon>Kiritimatiellia</taxon>
        <taxon>Kiritimatiellales</taxon>
        <taxon>Pontiellaceae</taxon>
        <taxon>Pontiella</taxon>
    </lineage>
</organism>
<keyword evidence="2" id="KW-0732">Signal</keyword>
<reference evidence="3 4" key="1">
    <citation type="journal article" date="2024" name="Appl. Environ. Microbiol.">
        <title>Pontiella agarivorans sp. nov., a novel marine anaerobic bacterium capable of degrading macroalgal polysaccharides and fixing nitrogen.</title>
        <authorList>
            <person name="Liu N."/>
            <person name="Kivenson V."/>
            <person name="Peng X."/>
            <person name="Cui Z."/>
            <person name="Lankiewicz T.S."/>
            <person name="Gosselin K.M."/>
            <person name="English C.J."/>
            <person name="Blair E.M."/>
            <person name="O'Malley M.A."/>
            <person name="Valentine D.L."/>
        </authorList>
    </citation>
    <scope>NUCLEOTIDE SEQUENCE [LARGE SCALE GENOMIC DNA]</scope>
    <source>
        <strain evidence="3 4">NLcol2</strain>
    </source>
</reference>
<dbReference type="Proteomes" id="UP001290861">
    <property type="component" value="Unassembled WGS sequence"/>
</dbReference>
<feature type="signal peptide" evidence="2">
    <location>
        <begin position="1"/>
        <end position="20"/>
    </location>
</feature>
<dbReference type="EMBL" id="JARVCO010000012">
    <property type="protein sequence ID" value="MDZ8119789.1"/>
    <property type="molecule type" value="Genomic_DNA"/>
</dbReference>
<evidence type="ECO:0000256" key="1">
    <source>
        <dbReference type="SAM" id="MobiDB-lite"/>
    </source>
</evidence>
<accession>A0ABU5N035</accession>
<dbReference type="SUPFAM" id="SSF56935">
    <property type="entry name" value="Porins"/>
    <property type="match status" value="1"/>
</dbReference>
<keyword evidence="4" id="KW-1185">Reference proteome</keyword>
<feature type="region of interest" description="Disordered" evidence="1">
    <location>
        <begin position="85"/>
        <end position="120"/>
    </location>
</feature>
<feature type="chain" id="PRO_5045726044" evidence="2">
    <location>
        <begin position="21"/>
        <end position="347"/>
    </location>
</feature>
<name>A0ABU5N035_9BACT</name>
<evidence type="ECO:0000256" key="2">
    <source>
        <dbReference type="SAM" id="SignalP"/>
    </source>
</evidence>
<gene>
    <name evidence="3" type="ORF">P9H32_14260</name>
</gene>
<dbReference type="RefSeq" id="WP_322609571.1">
    <property type="nucleotide sequence ID" value="NZ_JARVCO010000012.1"/>
</dbReference>
<evidence type="ECO:0000313" key="3">
    <source>
        <dbReference type="EMBL" id="MDZ8119789.1"/>
    </source>
</evidence>
<feature type="compositionally biased region" description="Low complexity" evidence="1">
    <location>
        <begin position="85"/>
        <end position="94"/>
    </location>
</feature>
<protein>
    <submittedName>
        <fullName evidence="3">DUF481 domain-containing protein</fullName>
    </submittedName>
</protein>
<evidence type="ECO:0000313" key="4">
    <source>
        <dbReference type="Proteomes" id="UP001290861"/>
    </source>
</evidence>